<feature type="region of interest" description="Disordered" evidence="1">
    <location>
        <begin position="36"/>
        <end position="70"/>
    </location>
</feature>
<feature type="compositionally biased region" description="Acidic residues" evidence="1">
    <location>
        <begin position="53"/>
        <end position="70"/>
    </location>
</feature>
<accession>A0AAW2WZ94</accession>
<gene>
    <name evidence="2" type="ORF">Slati_1840600</name>
</gene>
<organism evidence="2">
    <name type="scientific">Sesamum latifolium</name>
    <dbReference type="NCBI Taxonomy" id="2727402"/>
    <lineage>
        <taxon>Eukaryota</taxon>
        <taxon>Viridiplantae</taxon>
        <taxon>Streptophyta</taxon>
        <taxon>Embryophyta</taxon>
        <taxon>Tracheophyta</taxon>
        <taxon>Spermatophyta</taxon>
        <taxon>Magnoliopsida</taxon>
        <taxon>eudicotyledons</taxon>
        <taxon>Gunneridae</taxon>
        <taxon>Pentapetalae</taxon>
        <taxon>asterids</taxon>
        <taxon>lamiids</taxon>
        <taxon>Lamiales</taxon>
        <taxon>Pedaliaceae</taxon>
        <taxon>Sesamum</taxon>
    </lineage>
</organism>
<evidence type="ECO:0000313" key="2">
    <source>
        <dbReference type="EMBL" id="KAL0447127.1"/>
    </source>
</evidence>
<dbReference type="AlphaFoldDB" id="A0AAW2WZ94"/>
<dbReference type="EMBL" id="JACGWN010000006">
    <property type="protein sequence ID" value="KAL0447127.1"/>
    <property type="molecule type" value="Genomic_DNA"/>
</dbReference>
<comment type="caution">
    <text evidence="2">The sequence shown here is derived from an EMBL/GenBank/DDBJ whole genome shotgun (WGS) entry which is preliminary data.</text>
</comment>
<sequence length="199" mass="22599">MQASLEEKLSPDHGLDSEAKISQDFNKLKLAGDLEDGDVKVEEYEAMDHHGDDDDDEEEEEEEEDEDGEEFSFMFGKNTLQIAAEDAFVNGQIKPVFPLFNQDLLFSGNDSNSLHENLPMTPPVKKVFVEMNEEDGKVTPSTPENDGIMGPYCEWRAKRRWRHRLNPARRATQPDFPRFGGSKISWGDVIVMEGTLLFS</sequence>
<name>A0AAW2WZ94_9LAMI</name>
<proteinExistence type="predicted"/>
<reference evidence="2" key="2">
    <citation type="journal article" date="2024" name="Plant">
        <title>Genomic evolution and insights into agronomic trait innovations of Sesamum species.</title>
        <authorList>
            <person name="Miao H."/>
            <person name="Wang L."/>
            <person name="Qu L."/>
            <person name="Liu H."/>
            <person name="Sun Y."/>
            <person name="Le M."/>
            <person name="Wang Q."/>
            <person name="Wei S."/>
            <person name="Zheng Y."/>
            <person name="Lin W."/>
            <person name="Duan Y."/>
            <person name="Cao H."/>
            <person name="Xiong S."/>
            <person name="Wang X."/>
            <person name="Wei L."/>
            <person name="Li C."/>
            <person name="Ma Q."/>
            <person name="Ju M."/>
            <person name="Zhao R."/>
            <person name="Li G."/>
            <person name="Mu C."/>
            <person name="Tian Q."/>
            <person name="Mei H."/>
            <person name="Zhang T."/>
            <person name="Gao T."/>
            <person name="Zhang H."/>
        </authorList>
    </citation>
    <scope>NUCLEOTIDE SEQUENCE</scope>
    <source>
        <strain evidence="2">KEN1</strain>
    </source>
</reference>
<evidence type="ECO:0000256" key="1">
    <source>
        <dbReference type="SAM" id="MobiDB-lite"/>
    </source>
</evidence>
<protein>
    <submittedName>
        <fullName evidence="2">Uncharacterized protein</fullName>
    </submittedName>
</protein>
<reference evidence="2" key="1">
    <citation type="submission" date="2020-06" db="EMBL/GenBank/DDBJ databases">
        <authorList>
            <person name="Li T."/>
            <person name="Hu X."/>
            <person name="Zhang T."/>
            <person name="Song X."/>
            <person name="Zhang H."/>
            <person name="Dai N."/>
            <person name="Sheng W."/>
            <person name="Hou X."/>
            <person name="Wei L."/>
        </authorList>
    </citation>
    <scope>NUCLEOTIDE SEQUENCE</scope>
    <source>
        <strain evidence="2">KEN1</strain>
        <tissue evidence="2">Leaf</tissue>
    </source>
</reference>
<feature type="compositionally biased region" description="Basic and acidic residues" evidence="1">
    <location>
        <begin position="36"/>
        <end position="52"/>
    </location>
</feature>